<comment type="caution">
    <text evidence="2">The sequence shown here is derived from an EMBL/GenBank/DDBJ whole genome shotgun (WGS) entry which is preliminary data.</text>
</comment>
<reference evidence="2 3" key="1">
    <citation type="submission" date="2019-04" db="EMBL/GenBank/DDBJ databases">
        <title>Kribbella sp. NEAU-THZ 27 nov., a novel actinomycete isolated from soil.</title>
        <authorList>
            <person name="Duan L."/>
        </authorList>
    </citation>
    <scope>NUCLEOTIDE SEQUENCE [LARGE SCALE GENOMIC DNA]</scope>
    <source>
        <strain evidence="3">NEAU-THZ27</strain>
    </source>
</reference>
<dbReference type="OrthoDB" id="3829408at2"/>
<protein>
    <submittedName>
        <fullName evidence="2">Uncharacterized protein</fullName>
    </submittedName>
</protein>
<dbReference type="Proteomes" id="UP000305836">
    <property type="component" value="Unassembled WGS sequence"/>
</dbReference>
<evidence type="ECO:0000256" key="1">
    <source>
        <dbReference type="SAM" id="MobiDB-lite"/>
    </source>
</evidence>
<dbReference type="AlphaFoldDB" id="A0A4U3LTZ7"/>
<organism evidence="2 3">
    <name type="scientific">Kribbella jiaozuonensis</name>
    <dbReference type="NCBI Taxonomy" id="2575441"/>
    <lineage>
        <taxon>Bacteria</taxon>
        <taxon>Bacillati</taxon>
        <taxon>Actinomycetota</taxon>
        <taxon>Actinomycetes</taxon>
        <taxon>Propionibacteriales</taxon>
        <taxon>Kribbellaceae</taxon>
        <taxon>Kribbella</taxon>
    </lineage>
</organism>
<evidence type="ECO:0000313" key="3">
    <source>
        <dbReference type="Proteomes" id="UP000305836"/>
    </source>
</evidence>
<keyword evidence="3" id="KW-1185">Reference proteome</keyword>
<feature type="compositionally biased region" description="Basic and acidic residues" evidence="1">
    <location>
        <begin position="22"/>
        <end position="36"/>
    </location>
</feature>
<gene>
    <name evidence="2" type="ORF">FDA38_23170</name>
</gene>
<accession>A0A4U3LTZ7</accession>
<dbReference type="RefSeq" id="WP_137256171.1">
    <property type="nucleotide sequence ID" value="NZ_JBHSPQ010000002.1"/>
</dbReference>
<evidence type="ECO:0000313" key="2">
    <source>
        <dbReference type="EMBL" id="TKK78007.1"/>
    </source>
</evidence>
<proteinExistence type="predicted"/>
<sequence length="81" mass="9234">MITEHQEVARYRVAEQLRAAEARAQRHDRKAERTGPREGLASALRRLADKLEPTRRLAEPTSRALADQQPRHRGTGLSIVR</sequence>
<name>A0A4U3LTZ7_9ACTN</name>
<feature type="region of interest" description="Disordered" evidence="1">
    <location>
        <begin position="22"/>
        <end position="81"/>
    </location>
</feature>
<feature type="compositionally biased region" description="Basic and acidic residues" evidence="1">
    <location>
        <begin position="46"/>
        <end position="58"/>
    </location>
</feature>
<dbReference type="EMBL" id="SZPZ01000003">
    <property type="protein sequence ID" value="TKK78007.1"/>
    <property type="molecule type" value="Genomic_DNA"/>
</dbReference>